<protein>
    <submittedName>
        <fullName evidence="1">Uncharacterized protein</fullName>
    </submittedName>
</protein>
<organism evidence="1 2">
    <name type="scientific">Endomicrobium trichonymphae</name>
    <dbReference type="NCBI Taxonomy" id="1408204"/>
    <lineage>
        <taxon>Bacteria</taxon>
        <taxon>Pseudomonadati</taxon>
        <taxon>Elusimicrobiota</taxon>
        <taxon>Endomicrobiia</taxon>
        <taxon>Endomicrobiales</taxon>
        <taxon>Endomicrobiaceae</taxon>
        <taxon>Candidatus Endomicrobiellum</taxon>
    </lineage>
</organism>
<keyword evidence="2" id="KW-1185">Reference proteome</keyword>
<sequence>MQKYGLICRILTVLLFPCNRKCSLFFYCCFKSSEAVYGKRILLSLGDTLFIFLDLLRQLSVRLSIRFLQQLDINMLDFNVFIFQF</sequence>
<evidence type="ECO:0000313" key="2">
    <source>
        <dbReference type="Proteomes" id="UP000095237"/>
    </source>
</evidence>
<proteinExistence type="predicted"/>
<comment type="caution">
    <text evidence="1">The sequence shown here is derived from an EMBL/GenBank/DDBJ whole genome shotgun (WGS) entry which is preliminary data.</text>
</comment>
<name>A0A1E5IND3_ENDTX</name>
<dbReference type="Proteomes" id="UP000095237">
    <property type="component" value="Unassembled WGS sequence"/>
</dbReference>
<reference evidence="1 2" key="1">
    <citation type="submission" date="2015-11" db="EMBL/GenBank/DDBJ databases">
        <title>Evidence for parallel genomic evolution in an endosymbiosis of termite gut flagellates.</title>
        <authorList>
            <person name="Zheng H."/>
        </authorList>
    </citation>
    <scope>NUCLEOTIDE SEQUENCE [LARGE SCALE GENOMIC DNA]</scope>
    <source>
        <strain evidence="1 2">CET450</strain>
    </source>
</reference>
<evidence type="ECO:0000313" key="1">
    <source>
        <dbReference type="EMBL" id="OEG71468.1"/>
    </source>
</evidence>
<gene>
    <name evidence="1" type="ORF">ATZ36_14465</name>
</gene>
<accession>A0A1E5IND3</accession>
<dbReference type="AlphaFoldDB" id="A0A1E5IND3"/>
<dbReference type="EMBL" id="LNVX01000213">
    <property type="protein sequence ID" value="OEG71468.1"/>
    <property type="molecule type" value="Genomic_DNA"/>
</dbReference>